<keyword evidence="3" id="KW-1133">Transmembrane helix</keyword>
<comment type="caution">
    <text evidence="5">The sequence shown here is derived from an EMBL/GenBank/DDBJ whole genome shotgun (WGS) entry which is preliminary data.</text>
</comment>
<dbReference type="EMBL" id="BAABGA010000018">
    <property type="protein sequence ID" value="GAA4450232.1"/>
    <property type="molecule type" value="Genomic_DNA"/>
</dbReference>
<keyword evidence="3" id="KW-0472">Membrane</keyword>
<name>A0ABP8MGK7_9BACT</name>
<dbReference type="InterPro" id="IPR029058">
    <property type="entry name" value="AB_hydrolase_fold"/>
</dbReference>
<evidence type="ECO:0000313" key="5">
    <source>
        <dbReference type="EMBL" id="GAA4450232.1"/>
    </source>
</evidence>
<dbReference type="Gene3D" id="3.40.50.1820">
    <property type="entry name" value="alpha/beta hydrolase"/>
    <property type="match status" value="1"/>
</dbReference>
<accession>A0ABP8MGK7</accession>
<evidence type="ECO:0000256" key="1">
    <source>
        <dbReference type="ARBA" id="ARBA00022801"/>
    </source>
</evidence>
<evidence type="ECO:0000259" key="4">
    <source>
        <dbReference type="Pfam" id="PF00326"/>
    </source>
</evidence>
<keyword evidence="6" id="KW-1185">Reference proteome</keyword>
<feature type="domain" description="Peptidase S9 prolyl oligopeptidase catalytic" evidence="4">
    <location>
        <begin position="282"/>
        <end position="408"/>
    </location>
</feature>
<dbReference type="InterPro" id="IPR001375">
    <property type="entry name" value="Peptidase_S9_cat"/>
</dbReference>
<dbReference type="SUPFAM" id="SSF53474">
    <property type="entry name" value="alpha/beta-Hydrolases"/>
    <property type="match status" value="1"/>
</dbReference>
<evidence type="ECO:0000256" key="3">
    <source>
        <dbReference type="SAM" id="Phobius"/>
    </source>
</evidence>
<evidence type="ECO:0000313" key="6">
    <source>
        <dbReference type="Proteomes" id="UP001500840"/>
    </source>
</evidence>
<keyword evidence="3" id="KW-0812">Transmembrane</keyword>
<reference evidence="6" key="1">
    <citation type="journal article" date="2019" name="Int. J. Syst. Evol. Microbiol.">
        <title>The Global Catalogue of Microorganisms (GCM) 10K type strain sequencing project: providing services to taxonomists for standard genome sequencing and annotation.</title>
        <authorList>
            <consortium name="The Broad Institute Genomics Platform"/>
            <consortium name="The Broad Institute Genome Sequencing Center for Infectious Disease"/>
            <person name="Wu L."/>
            <person name="Ma J."/>
        </authorList>
    </citation>
    <scope>NUCLEOTIDE SEQUENCE [LARGE SCALE GENOMIC DNA]</scope>
    <source>
        <strain evidence="6">JCM 17759</strain>
    </source>
</reference>
<dbReference type="RefSeq" id="WP_345320976.1">
    <property type="nucleotide sequence ID" value="NZ_BAABGA010000018.1"/>
</dbReference>
<dbReference type="PANTHER" id="PTHR48081:SF33">
    <property type="entry name" value="KYNURENINE FORMAMIDASE"/>
    <property type="match status" value="1"/>
</dbReference>
<proteinExistence type="predicted"/>
<dbReference type="Pfam" id="PF00326">
    <property type="entry name" value="Peptidase_S9"/>
    <property type="match status" value="1"/>
</dbReference>
<evidence type="ECO:0000256" key="2">
    <source>
        <dbReference type="SAM" id="MobiDB-lite"/>
    </source>
</evidence>
<protein>
    <recommendedName>
        <fullName evidence="4">Peptidase S9 prolyl oligopeptidase catalytic domain-containing protein</fullName>
    </recommendedName>
</protein>
<keyword evidence="1" id="KW-0378">Hydrolase</keyword>
<organism evidence="5 6">
    <name type="scientific">Novipirellula rosea</name>
    <dbReference type="NCBI Taxonomy" id="1031540"/>
    <lineage>
        <taxon>Bacteria</taxon>
        <taxon>Pseudomonadati</taxon>
        <taxon>Planctomycetota</taxon>
        <taxon>Planctomycetia</taxon>
        <taxon>Pirellulales</taxon>
        <taxon>Pirellulaceae</taxon>
        <taxon>Novipirellula</taxon>
    </lineage>
</organism>
<gene>
    <name evidence="5" type="ORF">GCM10023156_16180</name>
</gene>
<sequence>MNPNRNVPCVRCNTILLVATSAQTVQVQCPKCGIFLQIPGVSNYTAPDDLDFEAMQTNYPAATFPTQQIDRYRHTTTAPPRYGPTAPPRHSHSRLAPRRGIPNWIYLVLALVIVPPVLCGVSGVALYFWVSNRGSSTPISESGLQNVPVPDAFPSLGAVEQTFASGVTTHFVRVLGDPTVAGSRMTMRVYIPAGTHVNQSLPCVLVAPAGTPLIHGVDVDPSGSYHDETLPYAEAGVVVIHYSIDGAMPASAENSDQIYLKSLPLAYQKFRNAGAGIVNGRNAVEYAIKKIAIVNPQKIYCAGHSSAGSLALLLAATEPRIRRCAAFAAAYDLESRMQEITSDVTYRMMLPGIKDFVSESSPLNHVDEFRCPLLIFHALDDSNVPLEHAEHFRQRLQRAGKDATHLRVTGDHYTPMIETGIPAAIDFFKR</sequence>
<dbReference type="Proteomes" id="UP001500840">
    <property type="component" value="Unassembled WGS sequence"/>
</dbReference>
<feature type="transmembrane region" description="Helical" evidence="3">
    <location>
        <begin position="104"/>
        <end position="130"/>
    </location>
</feature>
<dbReference type="InterPro" id="IPR050300">
    <property type="entry name" value="GDXG_lipolytic_enzyme"/>
</dbReference>
<feature type="region of interest" description="Disordered" evidence="2">
    <location>
        <begin position="75"/>
        <end position="94"/>
    </location>
</feature>
<dbReference type="PANTHER" id="PTHR48081">
    <property type="entry name" value="AB HYDROLASE SUPERFAMILY PROTEIN C4A8.06C"/>
    <property type="match status" value="1"/>
</dbReference>